<comment type="catalytic activity">
    <reaction evidence="6">
        <text>glycolate + A = glyoxylate + AH2</text>
        <dbReference type="Rhea" id="RHEA:21264"/>
        <dbReference type="ChEBI" id="CHEBI:13193"/>
        <dbReference type="ChEBI" id="CHEBI:17499"/>
        <dbReference type="ChEBI" id="CHEBI:29805"/>
        <dbReference type="ChEBI" id="CHEBI:36655"/>
        <dbReference type="EC" id="1.1.99.14"/>
    </reaction>
</comment>
<gene>
    <name evidence="8" type="ORF">BOW51_09590</name>
</gene>
<keyword evidence="6" id="KW-0813">Transport</keyword>
<comment type="function">
    <text evidence="6">Component of a complex that catalyzes the oxidation of glycolate to glyoxylate.</text>
</comment>
<dbReference type="InterPro" id="IPR012257">
    <property type="entry name" value="Glc_ox_4Fe-4S"/>
</dbReference>
<dbReference type="AlphaFoldDB" id="A0A1T2KSX8"/>
<dbReference type="EMBL" id="MPRJ01000064">
    <property type="protein sequence ID" value="OOZ35954.1"/>
    <property type="molecule type" value="Genomic_DNA"/>
</dbReference>
<dbReference type="EC" id="1.1.99.14" evidence="6"/>
<dbReference type="InterPro" id="IPR017896">
    <property type="entry name" value="4Fe4S_Fe-S-bd"/>
</dbReference>
<dbReference type="Gene3D" id="1.10.1060.10">
    <property type="entry name" value="Alpha-helical ferredoxin"/>
    <property type="match status" value="1"/>
</dbReference>
<evidence type="ECO:0000313" key="8">
    <source>
        <dbReference type="EMBL" id="OOZ35954.1"/>
    </source>
</evidence>
<keyword evidence="3" id="KW-0677">Repeat</keyword>
<proteinExistence type="predicted"/>
<dbReference type="PANTHER" id="PTHR32479">
    <property type="entry name" value="GLYCOLATE OXIDASE IRON-SULFUR SUBUNIT"/>
    <property type="match status" value="1"/>
</dbReference>
<comment type="catalytic activity">
    <reaction evidence="6">
        <text>(R)-lactate + A = pyruvate + AH2</text>
        <dbReference type="Rhea" id="RHEA:15089"/>
        <dbReference type="ChEBI" id="CHEBI:13193"/>
        <dbReference type="ChEBI" id="CHEBI:15361"/>
        <dbReference type="ChEBI" id="CHEBI:16004"/>
        <dbReference type="ChEBI" id="CHEBI:17499"/>
    </reaction>
</comment>
<dbReference type="InterPro" id="IPR004017">
    <property type="entry name" value="Cys_rich_dom"/>
</dbReference>
<evidence type="ECO:0000313" key="9">
    <source>
        <dbReference type="Proteomes" id="UP000190896"/>
    </source>
</evidence>
<accession>A0A1T2KSX8</accession>
<dbReference type="InterPro" id="IPR009051">
    <property type="entry name" value="Helical_ferredxn"/>
</dbReference>
<dbReference type="GO" id="GO:0019154">
    <property type="term" value="F:glycolate dehydrogenase activity"/>
    <property type="evidence" value="ECO:0007669"/>
    <property type="project" value="UniProtKB-EC"/>
</dbReference>
<dbReference type="Pfam" id="PF13183">
    <property type="entry name" value="Fer4_8"/>
    <property type="match status" value="1"/>
</dbReference>
<dbReference type="PIRSF" id="PIRSF000139">
    <property type="entry name" value="Glc_ox_4Fe-4S"/>
    <property type="match status" value="1"/>
</dbReference>
<organism evidence="8 9">
    <name type="scientific">Solemya velesiana gill symbiont</name>
    <dbReference type="NCBI Taxonomy" id="1918948"/>
    <lineage>
        <taxon>Bacteria</taxon>
        <taxon>Pseudomonadati</taxon>
        <taxon>Pseudomonadota</taxon>
        <taxon>Gammaproteobacteria</taxon>
        <taxon>sulfur-oxidizing symbionts</taxon>
    </lineage>
</organism>
<dbReference type="GO" id="GO:0051539">
    <property type="term" value="F:4 iron, 4 sulfur cluster binding"/>
    <property type="evidence" value="ECO:0007669"/>
    <property type="project" value="UniProtKB-UniRule"/>
</dbReference>
<keyword evidence="5 6" id="KW-0411">Iron-sulfur</keyword>
<evidence type="ECO:0000259" key="7">
    <source>
        <dbReference type="PROSITE" id="PS51379"/>
    </source>
</evidence>
<evidence type="ECO:0000256" key="6">
    <source>
        <dbReference type="PIRNR" id="PIRNR000139"/>
    </source>
</evidence>
<dbReference type="GO" id="GO:0046872">
    <property type="term" value="F:metal ion binding"/>
    <property type="evidence" value="ECO:0007669"/>
    <property type="project" value="UniProtKB-UniRule"/>
</dbReference>
<name>A0A1T2KSX8_9GAMM</name>
<evidence type="ECO:0000256" key="3">
    <source>
        <dbReference type="ARBA" id="ARBA00022737"/>
    </source>
</evidence>
<dbReference type="SUPFAM" id="SSF46548">
    <property type="entry name" value="alpha-helical ferredoxin"/>
    <property type="match status" value="1"/>
</dbReference>
<keyword evidence="2 6" id="KW-0479">Metal-binding</keyword>
<feature type="domain" description="4Fe-4S ferredoxin-type" evidence="7">
    <location>
        <begin position="1"/>
        <end position="28"/>
    </location>
</feature>
<sequence>MLSQADHCVKCGLCLPHCPTYRLTSDEGDSPRGRIALMQALAEGTIQSPRAGFHLQRCLGCRSCETACPSGVKYGAMLDATRELLLQESGNEAGLNWLATNAYKPWGRHILRAYQKSGLRHLARTVGGTRFRRLDQLLPPVESDASSREVYPAAGKTRGRVGLFTGCVSRLTDKTAIEGAITTLTLLGIEVIVPRTQACCGAVQLHSGNTTKNSQLTENNRQAFSRWELDAILTLASGCGGHLLEQQQGGSLDTAPIKEFSQFIMQLPWVEELNFQPTAQRIMLHTPCSLKNVQRCPDEPFRMLNLIPGIQIEPLPDTGCCGGAGTYMLNQPEMADRLRSPMIELIAKTKPDFVATSNTGCALHLRAGLVEAGITIPVVHPTEIIARQLPIEAGN</sequence>
<keyword evidence="4 6" id="KW-0408">Iron</keyword>
<evidence type="ECO:0000256" key="5">
    <source>
        <dbReference type="ARBA" id="ARBA00023014"/>
    </source>
</evidence>
<dbReference type="Proteomes" id="UP000190896">
    <property type="component" value="Unassembled WGS sequence"/>
</dbReference>
<protein>
    <recommendedName>
        <fullName evidence="6">Glycolate oxidase iron-sulfur subunit</fullName>
        <ecNumber evidence="6">1.1.99.14</ecNumber>
    </recommendedName>
</protein>
<feature type="domain" description="4Fe-4S ferredoxin-type" evidence="7">
    <location>
        <begin position="49"/>
        <end position="72"/>
    </location>
</feature>
<keyword evidence="6" id="KW-0249">Electron transport</keyword>
<evidence type="ECO:0000256" key="1">
    <source>
        <dbReference type="ARBA" id="ARBA00022485"/>
    </source>
</evidence>
<dbReference type="PANTHER" id="PTHR32479:SF17">
    <property type="entry name" value="GLYCOLATE OXIDASE IRON-SULFUR SUBUNIT"/>
    <property type="match status" value="1"/>
</dbReference>
<dbReference type="PROSITE" id="PS00198">
    <property type="entry name" value="4FE4S_FER_1"/>
    <property type="match status" value="1"/>
</dbReference>
<reference evidence="8 9" key="1">
    <citation type="submission" date="2016-11" db="EMBL/GenBank/DDBJ databases">
        <title>Mixed transmission modes and dynamic genome evolution in an obligate animal-bacterial symbiosis.</title>
        <authorList>
            <person name="Russell S.L."/>
            <person name="Corbett-Detig R.B."/>
            <person name="Cavanaugh C.M."/>
        </authorList>
    </citation>
    <scope>NUCLEOTIDE SEQUENCE [LARGE SCALE GENOMIC DNA]</scope>
    <source>
        <strain evidence="8">Se-Cadez</strain>
    </source>
</reference>
<comment type="cofactor">
    <cofactor evidence="6">
        <name>[4Fe-4S] cluster</name>
        <dbReference type="ChEBI" id="CHEBI:49883"/>
    </cofactor>
    <text evidence="6">Binds 2 [4Fe-4S] clusters.</text>
</comment>
<comment type="caution">
    <text evidence="8">The sequence shown here is derived from an EMBL/GenBank/DDBJ whole genome shotgun (WGS) entry which is preliminary data.</text>
</comment>
<evidence type="ECO:0000256" key="4">
    <source>
        <dbReference type="ARBA" id="ARBA00023004"/>
    </source>
</evidence>
<dbReference type="PROSITE" id="PS51379">
    <property type="entry name" value="4FE4S_FER_2"/>
    <property type="match status" value="2"/>
</dbReference>
<keyword evidence="9" id="KW-1185">Reference proteome</keyword>
<evidence type="ECO:0000256" key="2">
    <source>
        <dbReference type="ARBA" id="ARBA00022723"/>
    </source>
</evidence>
<keyword evidence="1 6" id="KW-0004">4Fe-4S</keyword>
<dbReference type="InterPro" id="IPR017900">
    <property type="entry name" value="4Fe4S_Fe_S_CS"/>
</dbReference>
<dbReference type="Pfam" id="PF02754">
    <property type="entry name" value="CCG"/>
    <property type="match status" value="2"/>
</dbReference>